<dbReference type="GO" id="GO:0071949">
    <property type="term" value="F:FAD binding"/>
    <property type="evidence" value="ECO:0007669"/>
    <property type="project" value="InterPro"/>
</dbReference>
<keyword evidence="4" id="KW-0560">Oxidoreductase</keyword>
<dbReference type="GO" id="GO:0016709">
    <property type="term" value="F:oxidoreductase activity, acting on paired donors, with incorporation or reduction of molecular oxygen, NAD(P)H as one donor, and incorporation of one atom of oxygen"/>
    <property type="evidence" value="ECO:0007669"/>
    <property type="project" value="UniProtKB-ARBA"/>
</dbReference>
<feature type="signal peptide" evidence="5">
    <location>
        <begin position="1"/>
        <end position="20"/>
    </location>
</feature>
<dbReference type="SUPFAM" id="SSF51905">
    <property type="entry name" value="FAD/NAD(P)-binding domain"/>
    <property type="match status" value="1"/>
</dbReference>
<keyword evidence="2" id="KW-0285">Flavoprotein</keyword>
<dbReference type="STRING" id="796925.A0A137NPI7"/>
<feature type="non-terminal residue" evidence="7">
    <location>
        <position position="178"/>
    </location>
</feature>
<dbReference type="Proteomes" id="UP000070444">
    <property type="component" value="Unassembled WGS sequence"/>
</dbReference>
<evidence type="ECO:0000256" key="2">
    <source>
        <dbReference type="ARBA" id="ARBA00022630"/>
    </source>
</evidence>
<dbReference type="InterPro" id="IPR002938">
    <property type="entry name" value="FAD-bd"/>
</dbReference>
<keyword evidence="5" id="KW-0732">Signal</keyword>
<accession>A0A137NPI7</accession>
<dbReference type="Pfam" id="PF01494">
    <property type="entry name" value="FAD_binding_3"/>
    <property type="match status" value="1"/>
</dbReference>
<reference evidence="7 8" key="1">
    <citation type="journal article" date="2015" name="Genome Biol. Evol.">
        <title>Phylogenomic analyses indicate that early fungi evolved digesting cell walls of algal ancestors of land plants.</title>
        <authorList>
            <person name="Chang Y."/>
            <person name="Wang S."/>
            <person name="Sekimoto S."/>
            <person name="Aerts A.L."/>
            <person name="Choi C."/>
            <person name="Clum A."/>
            <person name="LaButti K.M."/>
            <person name="Lindquist E.A."/>
            <person name="Yee Ngan C."/>
            <person name="Ohm R.A."/>
            <person name="Salamov A.A."/>
            <person name="Grigoriev I.V."/>
            <person name="Spatafora J.W."/>
            <person name="Berbee M.L."/>
        </authorList>
    </citation>
    <scope>NUCLEOTIDE SEQUENCE [LARGE SCALE GENOMIC DNA]</scope>
    <source>
        <strain evidence="7 8">NRRL 28638</strain>
    </source>
</reference>
<evidence type="ECO:0000259" key="6">
    <source>
        <dbReference type="Pfam" id="PF01494"/>
    </source>
</evidence>
<evidence type="ECO:0000313" key="8">
    <source>
        <dbReference type="Proteomes" id="UP000070444"/>
    </source>
</evidence>
<dbReference type="Gene3D" id="3.50.50.60">
    <property type="entry name" value="FAD/NAD(P)-binding domain"/>
    <property type="match status" value="1"/>
</dbReference>
<proteinExistence type="predicted"/>
<feature type="chain" id="PRO_5007293864" evidence="5">
    <location>
        <begin position="21"/>
        <end position="178"/>
    </location>
</feature>
<comment type="cofactor">
    <cofactor evidence="1">
        <name>FAD</name>
        <dbReference type="ChEBI" id="CHEBI:57692"/>
    </cofactor>
</comment>
<dbReference type="EMBL" id="KQ965312">
    <property type="protein sequence ID" value="KXN64649.1"/>
    <property type="molecule type" value="Genomic_DNA"/>
</dbReference>
<keyword evidence="3" id="KW-0274">FAD</keyword>
<keyword evidence="8" id="KW-1185">Reference proteome</keyword>
<protein>
    <submittedName>
        <fullName evidence="7">FAD-binding monooxygenase</fullName>
    </submittedName>
</protein>
<dbReference type="AlphaFoldDB" id="A0A137NPI7"/>
<evidence type="ECO:0000313" key="7">
    <source>
        <dbReference type="EMBL" id="KXN64649.1"/>
    </source>
</evidence>
<sequence>MNSTLPVLIIGAGPTGLTLAAQLQRCRTPFRIIDPKLEVKQESRATDIHCGTIEIFRQIGVLEKIKEKSIVMSFNTNIRYEGKNISHYSLPDSVYPDARSITVPQYYTEIYLREHLSDLGIEIEQLELVSFRQTSDHVIATVKSPNSDDTKTIECQYLVGCDGAHSFVRKQIGIEFPG</sequence>
<gene>
    <name evidence="7" type="ORF">CONCODRAFT_45121</name>
</gene>
<organism evidence="7 8">
    <name type="scientific">Conidiobolus coronatus (strain ATCC 28846 / CBS 209.66 / NRRL 28638)</name>
    <name type="common">Delacroixia coronata</name>
    <dbReference type="NCBI Taxonomy" id="796925"/>
    <lineage>
        <taxon>Eukaryota</taxon>
        <taxon>Fungi</taxon>
        <taxon>Fungi incertae sedis</taxon>
        <taxon>Zoopagomycota</taxon>
        <taxon>Entomophthoromycotina</taxon>
        <taxon>Entomophthoromycetes</taxon>
        <taxon>Entomophthorales</taxon>
        <taxon>Ancylistaceae</taxon>
        <taxon>Conidiobolus</taxon>
    </lineage>
</organism>
<dbReference type="PANTHER" id="PTHR43004:SF19">
    <property type="entry name" value="BINDING MONOOXYGENASE, PUTATIVE (JCVI)-RELATED"/>
    <property type="match status" value="1"/>
</dbReference>
<name>A0A137NPI7_CONC2</name>
<evidence type="ECO:0000256" key="3">
    <source>
        <dbReference type="ARBA" id="ARBA00022827"/>
    </source>
</evidence>
<dbReference type="PANTHER" id="PTHR43004">
    <property type="entry name" value="TRK SYSTEM POTASSIUM UPTAKE PROTEIN"/>
    <property type="match status" value="1"/>
</dbReference>
<dbReference type="PRINTS" id="PR00420">
    <property type="entry name" value="RNGMNOXGNASE"/>
</dbReference>
<evidence type="ECO:0000256" key="4">
    <source>
        <dbReference type="ARBA" id="ARBA00023002"/>
    </source>
</evidence>
<feature type="domain" description="FAD-binding" evidence="6">
    <location>
        <begin position="5"/>
        <end position="178"/>
    </location>
</feature>
<evidence type="ECO:0000256" key="1">
    <source>
        <dbReference type="ARBA" id="ARBA00001974"/>
    </source>
</evidence>
<keyword evidence="7" id="KW-0503">Monooxygenase</keyword>
<dbReference type="OrthoDB" id="2690153at2759"/>
<evidence type="ECO:0000256" key="5">
    <source>
        <dbReference type="SAM" id="SignalP"/>
    </source>
</evidence>
<dbReference type="InterPro" id="IPR050641">
    <property type="entry name" value="RIFMO-like"/>
</dbReference>
<dbReference type="InterPro" id="IPR036188">
    <property type="entry name" value="FAD/NAD-bd_sf"/>
</dbReference>